<dbReference type="Gene3D" id="3.30.420.10">
    <property type="entry name" value="Ribonuclease H-like superfamily/Ribonuclease H"/>
    <property type="match status" value="1"/>
</dbReference>
<proteinExistence type="predicted"/>
<comment type="caution">
    <text evidence="3">The sequence shown here is derived from an EMBL/GenBank/DDBJ whole genome shotgun (WGS) entry which is preliminary data.</text>
</comment>
<evidence type="ECO:0000313" key="3">
    <source>
        <dbReference type="EMBL" id="GBG80991.1"/>
    </source>
</evidence>
<dbReference type="OrthoDB" id="1737296at2759"/>
<feature type="compositionally biased region" description="Acidic residues" evidence="1">
    <location>
        <begin position="517"/>
        <end position="541"/>
    </location>
</feature>
<dbReference type="InterPro" id="IPR012337">
    <property type="entry name" value="RNaseH-like_sf"/>
</dbReference>
<name>A0A388LFC2_CHABU</name>
<dbReference type="InterPro" id="IPR050951">
    <property type="entry name" value="Retrovirus_Pol_polyprotein"/>
</dbReference>
<feature type="compositionally biased region" description="Acidic residues" evidence="1">
    <location>
        <begin position="554"/>
        <end position="585"/>
    </location>
</feature>
<dbReference type="EMBL" id="BFEA01000362">
    <property type="protein sequence ID" value="GBG80991.1"/>
    <property type="molecule type" value="Genomic_DNA"/>
</dbReference>
<sequence length="654" mass="74647">MTNVAFQIGKVHALGDVVVFSVTSYDVLLGLPALNALQANLDFERQVAVLRNIGGNPYTIPMRLTLRTTTARAHGSFIQYRNPQKPWLCHLCHTDKVPTEARFLDATSEGLEKTLRFRRAEVWTDDVLIATVVGNSLREFSKKEWRRASERAEDYRWSERRLEKRKTDGSGIWMVVPYPFVRNDWVRAAHEETATHFAVRITEAAIDKHEWYWSNIQDDVKFIVKNCPVCAADKAPIQPPRSIMPTIVQRPFQRVSMDTTDIVMPPEPNSCEYSILLVFIDHFSKWTEVYPCRTRQTTEIAWYVNRFLEMDQDTEEILTDNKAEFRGEVMRNLVVHGVSIRNTAPHMSQSNGLVEKANRVIKTALRRNIAAKDTRQWPDIVDHILIELTWTRDSEHRAVNEDVELLIIQASRTKVEGDLLGSVFGTVALGHRPTIVGELLIPFTQLLDDLPIDIISHCDENPAPHILARSLMSYLQWSACLEDQWGNGSYPSSAEYLNPGGITDILFFQHRMKLGEEAEEEEEEEEAEEEEEETFEEEENYSEYSEHESGAVSEESEESEEREEEEDGAGAEEGADQAETQEDDPTAGQRRVEIAEGKRPLEQLVEVDLPIPDNPTRDPEPPKEEDELPHAEASGTPAWRRRSRSPSPSPRPPV</sequence>
<accession>A0A388LFC2</accession>
<dbReference type="InterPro" id="IPR041588">
    <property type="entry name" value="Integrase_H2C2"/>
</dbReference>
<keyword evidence="4" id="KW-1185">Reference proteome</keyword>
<evidence type="ECO:0000259" key="2">
    <source>
        <dbReference type="PROSITE" id="PS50994"/>
    </source>
</evidence>
<dbReference type="Gene3D" id="1.10.340.70">
    <property type="match status" value="1"/>
</dbReference>
<protein>
    <recommendedName>
        <fullName evidence="2">Integrase catalytic domain-containing protein</fullName>
    </recommendedName>
</protein>
<dbReference type="GO" id="GO:0015074">
    <property type="term" value="P:DNA integration"/>
    <property type="evidence" value="ECO:0007669"/>
    <property type="project" value="InterPro"/>
</dbReference>
<organism evidence="3 4">
    <name type="scientific">Chara braunii</name>
    <name type="common">Braun's stonewort</name>
    <dbReference type="NCBI Taxonomy" id="69332"/>
    <lineage>
        <taxon>Eukaryota</taxon>
        <taxon>Viridiplantae</taxon>
        <taxon>Streptophyta</taxon>
        <taxon>Charophyceae</taxon>
        <taxon>Charales</taxon>
        <taxon>Characeae</taxon>
        <taxon>Chara</taxon>
    </lineage>
</organism>
<dbReference type="Gramene" id="GBG80991">
    <property type="protein sequence ID" value="GBG80991"/>
    <property type="gene ID" value="CBR_g31547"/>
</dbReference>
<reference evidence="3 4" key="1">
    <citation type="journal article" date="2018" name="Cell">
        <title>The Chara Genome: Secondary Complexity and Implications for Plant Terrestrialization.</title>
        <authorList>
            <person name="Nishiyama T."/>
            <person name="Sakayama H."/>
            <person name="Vries J.D."/>
            <person name="Buschmann H."/>
            <person name="Saint-Marcoux D."/>
            <person name="Ullrich K.K."/>
            <person name="Haas F.B."/>
            <person name="Vanderstraeten L."/>
            <person name="Becker D."/>
            <person name="Lang D."/>
            <person name="Vosolsobe S."/>
            <person name="Rombauts S."/>
            <person name="Wilhelmsson P.K.I."/>
            <person name="Janitza P."/>
            <person name="Kern R."/>
            <person name="Heyl A."/>
            <person name="Rumpler F."/>
            <person name="Villalobos L.I.A.C."/>
            <person name="Clay J.M."/>
            <person name="Skokan R."/>
            <person name="Toyoda A."/>
            <person name="Suzuki Y."/>
            <person name="Kagoshima H."/>
            <person name="Schijlen E."/>
            <person name="Tajeshwar N."/>
            <person name="Catarino B."/>
            <person name="Hetherington A.J."/>
            <person name="Saltykova A."/>
            <person name="Bonnot C."/>
            <person name="Breuninger H."/>
            <person name="Symeonidi A."/>
            <person name="Radhakrishnan G.V."/>
            <person name="Van Nieuwerburgh F."/>
            <person name="Deforce D."/>
            <person name="Chang C."/>
            <person name="Karol K.G."/>
            <person name="Hedrich R."/>
            <person name="Ulvskov P."/>
            <person name="Glockner G."/>
            <person name="Delwiche C.F."/>
            <person name="Petrasek J."/>
            <person name="Van de Peer Y."/>
            <person name="Friml J."/>
            <person name="Beilby M."/>
            <person name="Dolan L."/>
            <person name="Kohara Y."/>
            <person name="Sugano S."/>
            <person name="Fujiyama A."/>
            <person name="Delaux P.-M."/>
            <person name="Quint M."/>
            <person name="TheiBen G."/>
            <person name="Hagemann M."/>
            <person name="Harholt J."/>
            <person name="Dunand C."/>
            <person name="Zachgo S."/>
            <person name="Langdale J."/>
            <person name="Maumus F."/>
            <person name="Straeten D.V.D."/>
            <person name="Gould S.B."/>
            <person name="Rensing S.A."/>
        </authorList>
    </citation>
    <scope>NUCLEOTIDE SEQUENCE [LARGE SCALE GENOMIC DNA]</scope>
    <source>
        <strain evidence="3 4">S276</strain>
    </source>
</reference>
<dbReference type="PANTHER" id="PTHR37984:SF5">
    <property type="entry name" value="PROTEIN NYNRIN-LIKE"/>
    <property type="match status" value="1"/>
</dbReference>
<dbReference type="SUPFAM" id="SSF53098">
    <property type="entry name" value="Ribonuclease H-like"/>
    <property type="match status" value="1"/>
</dbReference>
<feature type="compositionally biased region" description="Basic and acidic residues" evidence="1">
    <location>
        <begin position="590"/>
        <end position="601"/>
    </location>
</feature>
<dbReference type="PANTHER" id="PTHR37984">
    <property type="entry name" value="PROTEIN CBG26694"/>
    <property type="match status" value="1"/>
</dbReference>
<evidence type="ECO:0000256" key="1">
    <source>
        <dbReference type="SAM" id="MobiDB-lite"/>
    </source>
</evidence>
<feature type="domain" description="Integrase catalytic" evidence="2">
    <location>
        <begin position="247"/>
        <end position="411"/>
    </location>
</feature>
<feature type="region of interest" description="Disordered" evidence="1">
    <location>
        <begin position="516"/>
        <end position="654"/>
    </location>
</feature>
<evidence type="ECO:0000313" key="4">
    <source>
        <dbReference type="Proteomes" id="UP000265515"/>
    </source>
</evidence>
<dbReference type="Pfam" id="PF17921">
    <property type="entry name" value="Integrase_H2C2"/>
    <property type="match status" value="1"/>
</dbReference>
<gene>
    <name evidence="3" type="ORF">CBR_g31547</name>
</gene>
<dbReference type="InterPro" id="IPR001584">
    <property type="entry name" value="Integrase_cat-core"/>
</dbReference>
<dbReference type="GO" id="GO:0003676">
    <property type="term" value="F:nucleic acid binding"/>
    <property type="evidence" value="ECO:0007669"/>
    <property type="project" value="InterPro"/>
</dbReference>
<dbReference type="InterPro" id="IPR036397">
    <property type="entry name" value="RNaseH_sf"/>
</dbReference>
<dbReference type="Proteomes" id="UP000265515">
    <property type="component" value="Unassembled WGS sequence"/>
</dbReference>
<dbReference type="AlphaFoldDB" id="A0A388LFC2"/>
<dbReference type="PROSITE" id="PS50994">
    <property type="entry name" value="INTEGRASE"/>
    <property type="match status" value="1"/>
</dbReference>